<dbReference type="OrthoDB" id="77835at2759"/>
<dbReference type="SMART" id="SM01230">
    <property type="entry name" value="Gln-synt_C"/>
    <property type="match status" value="1"/>
</dbReference>
<keyword evidence="10" id="KW-1185">Reference proteome</keyword>
<protein>
    <recommendedName>
        <fullName evidence="2">Glutamine synthetase</fullName>
    </recommendedName>
</protein>
<dbReference type="Gene3D" id="3.10.20.70">
    <property type="entry name" value="Glutamine synthetase, N-terminal domain"/>
    <property type="match status" value="1"/>
</dbReference>
<evidence type="ECO:0000256" key="5">
    <source>
        <dbReference type="ARBA" id="ARBA00022840"/>
    </source>
</evidence>
<dbReference type="InterPro" id="IPR036651">
    <property type="entry name" value="Gln_synt_N_sf"/>
</dbReference>
<feature type="domain" description="GS catalytic" evidence="8">
    <location>
        <begin position="116"/>
        <end position="455"/>
    </location>
</feature>
<evidence type="ECO:0000313" key="10">
    <source>
        <dbReference type="Proteomes" id="UP000605846"/>
    </source>
</evidence>
<dbReference type="GO" id="GO:0006542">
    <property type="term" value="P:glutamine biosynthetic process"/>
    <property type="evidence" value="ECO:0007669"/>
    <property type="project" value="InterPro"/>
</dbReference>
<dbReference type="InterPro" id="IPR008146">
    <property type="entry name" value="Gln_synth_cat_dom"/>
</dbReference>
<dbReference type="FunFam" id="3.30.590.10:FF:000005">
    <property type="entry name" value="Probable glutamine synthetase"/>
    <property type="match status" value="1"/>
</dbReference>
<gene>
    <name evidence="9" type="ORF">EC973_008212</name>
</gene>
<accession>A0A8H7BNS9</accession>
<dbReference type="Pfam" id="PF00120">
    <property type="entry name" value="Gln-synt_C"/>
    <property type="match status" value="1"/>
</dbReference>
<evidence type="ECO:0000256" key="6">
    <source>
        <dbReference type="PROSITE-ProRule" id="PRU01331"/>
    </source>
</evidence>
<dbReference type="Gene3D" id="3.30.590.10">
    <property type="entry name" value="Glutamine synthetase/guanido kinase, catalytic domain"/>
    <property type="match status" value="1"/>
</dbReference>
<evidence type="ECO:0000256" key="2">
    <source>
        <dbReference type="ARBA" id="ARBA00021364"/>
    </source>
</evidence>
<dbReference type="AlphaFoldDB" id="A0A8H7BNS9"/>
<evidence type="ECO:0000256" key="7">
    <source>
        <dbReference type="RuleBase" id="RU000384"/>
    </source>
</evidence>
<dbReference type="PROSITE" id="PS51987">
    <property type="entry name" value="GS_CATALYTIC"/>
    <property type="match status" value="1"/>
</dbReference>
<keyword evidence="5" id="KW-0067">ATP-binding</keyword>
<evidence type="ECO:0000259" key="8">
    <source>
        <dbReference type="PROSITE" id="PS51987"/>
    </source>
</evidence>
<evidence type="ECO:0000256" key="4">
    <source>
        <dbReference type="ARBA" id="ARBA00022741"/>
    </source>
</evidence>
<dbReference type="SUPFAM" id="SSF54368">
    <property type="entry name" value="Glutamine synthetase, N-terminal domain"/>
    <property type="match status" value="1"/>
</dbReference>
<dbReference type="SUPFAM" id="SSF55931">
    <property type="entry name" value="Glutamine synthetase/guanido kinase"/>
    <property type="match status" value="1"/>
</dbReference>
<sequence>MATIENIKELLEKDNKVKVAAVDIDGVLRGKVIHKDKFLSLVEGGFGFCSVLFGWDIHDAVYSTDVEFSGKDHQFYDFLAQIDLSTFRRIPWEDNIPFFLVKLVHPVTHKPLYCCPRTLLKSATDDLAGLGFKAYCGVEYEFYCFKETSESLAQKGYTNLSPLTLGKFGYSLLRPLQNQEFYYNTFNWLQEFKVDIEGWHTETGPGVFEAALCYQEASEAADRAALFKTSVKQIATKHNIMASFMAKPYQGLPGCSGHTHFSLKDERGNNAFAVGEPSHIPHMTKTMVYFLAGVLRGLPSILAILAPTINSYKRLVENYWAPVDVSWGVDSRLGAVRVIIPPIASGNATRLEMRVPGADVNPHLVIAAVLKCGSWGIKTKQELPVGPLDQPGGKGERLARTLQEAIVAMEAKDSVARTVLGDEFVDHYCKTRKHEWTLWQNAVTDYELNRYMELV</sequence>
<dbReference type="EMBL" id="JABAYA010000069">
    <property type="protein sequence ID" value="KAF7726917.1"/>
    <property type="molecule type" value="Genomic_DNA"/>
</dbReference>
<proteinExistence type="inferred from homology"/>
<dbReference type="PANTHER" id="PTHR43785:SF12">
    <property type="entry name" value="TYPE-1 GLUTAMINE SYNTHETASE 2"/>
    <property type="match status" value="1"/>
</dbReference>
<keyword evidence="3" id="KW-0436">Ligase</keyword>
<organism evidence="9 10">
    <name type="scientific">Apophysomyces ossiformis</name>
    <dbReference type="NCBI Taxonomy" id="679940"/>
    <lineage>
        <taxon>Eukaryota</taxon>
        <taxon>Fungi</taxon>
        <taxon>Fungi incertae sedis</taxon>
        <taxon>Mucoromycota</taxon>
        <taxon>Mucoromycotina</taxon>
        <taxon>Mucoromycetes</taxon>
        <taxon>Mucorales</taxon>
        <taxon>Mucorineae</taxon>
        <taxon>Mucoraceae</taxon>
        <taxon>Apophysomyces</taxon>
    </lineage>
</organism>
<dbReference type="GO" id="GO:0005524">
    <property type="term" value="F:ATP binding"/>
    <property type="evidence" value="ECO:0007669"/>
    <property type="project" value="UniProtKB-KW"/>
</dbReference>
<reference evidence="9" key="1">
    <citation type="submission" date="2020-01" db="EMBL/GenBank/DDBJ databases">
        <title>Genome Sequencing of Three Apophysomyces-Like Fungal Strains Confirms a Novel Fungal Genus in the Mucoromycota with divergent Burkholderia-like Endosymbiotic Bacteria.</title>
        <authorList>
            <person name="Stajich J.E."/>
            <person name="Macias A.M."/>
            <person name="Carter-House D."/>
            <person name="Lovett B."/>
            <person name="Kasson L.R."/>
            <person name="Berry K."/>
            <person name="Grigoriev I."/>
            <person name="Chang Y."/>
            <person name="Spatafora J."/>
            <person name="Kasson M.T."/>
        </authorList>
    </citation>
    <scope>NUCLEOTIDE SEQUENCE</scope>
    <source>
        <strain evidence="9">NRRL A-21654</strain>
    </source>
</reference>
<dbReference type="GO" id="GO:0004356">
    <property type="term" value="F:glutamine synthetase activity"/>
    <property type="evidence" value="ECO:0007669"/>
    <property type="project" value="InterPro"/>
</dbReference>
<dbReference type="Proteomes" id="UP000605846">
    <property type="component" value="Unassembled WGS sequence"/>
</dbReference>
<evidence type="ECO:0000256" key="1">
    <source>
        <dbReference type="ARBA" id="ARBA00009897"/>
    </source>
</evidence>
<name>A0A8H7BNS9_9FUNG</name>
<evidence type="ECO:0000313" key="9">
    <source>
        <dbReference type="EMBL" id="KAF7726917.1"/>
    </source>
</evidence>
<dbReference type="InterPro" id="IPR014746">
    <property type="entry name" value="Gln_synth/guanido_kin_cat_dom"/>
</dbReference>
<dbReference type="GO" id="GO:0006576">
    <property type="term" value="P:biogenic amine metabolic process"/>
    <property type="evidence" value="ECO:0007669"/>
    <property type="project" value="UniProtKB-ARBA"/>
</dbReference>
<comment type="caution">
    <text evidence="9">The sequence shown here is derived from an EMBL/GenBank/DDBJ whole genome shotgun (WGS) entry which is preliminary data.</text>
</comment>
<evidence type="ECO:0000256" key="3">
    <source>
        <dbReference type="ARBA" id="ARBA00022598"/>
    </source>
</evidence>
<comment type="similarity">
    <text evidence="1 6 7">Belongs to the glutamine synthetase family.</text>
</comment>
<keyword evidence="4" id="KW-0547">Nucleotide-binding</keyword>
<dbReference type="PANTHER" id="PTHR43785">
    <property type="entry name" value="GAMMA-GLUTAMYLPUTRESCINE SYNTHETASE"/>
    <property type="match status" value="1"/>
</dbReference>